<comment type="similarity">
    <text evidence="13">In the C-terminal section; belongs to the FMN-dependent alpha-hydroxy acid dehydrogenase family.</text>
</comment>
<dbReference type="GO" id="GO:0004460">
    <property type="term" value="F:L-lactate dehydrogenase (cytochrome) activity"/>
    <property type="evidence" value="ECO:0007669"/>
    <property type="project" value="UniProtKB-EC"/>
</dbReference>
<comment type="catalytic activity">
    <reaction evidence="12">
        <text>(S)-lactate + 2 Fe(III)-[cytochrome c] = 2 Fe(II)-[cytochrome c] + pyruvate + 2 H(+)</text>
        <dbReference type="Rhea" id="RHEA:19909"/>
        <dbReference type="Rhea" id="RHEA-COMP:10350"/>
        <dbReference type="Rhea" id="RHEA-COMP:14399"/>
        <dbReference type="ChEBI" id="CHEBI:15361"/>
        <dbReference type="ChEBI" id="CHEBI:15378"/>
        <dbReference type="ChEBI" id="CHEBI:16651"/>
        <dbReference type="ChEBI" id="CHEBI:29033"/>
        <dbReference type="ChEBI" id="CHEBI:29034"/>
        <dbReference type="EC" id="1.1.2.3"/>
    </reaction>
    <physiologicalReaction direction="left-to-right" evidence="12">
        <dbReference type="Rhea" id="RHEA:19910"/>
    </physiologicalReaction>
</comment>
<keyword evidence="5 17" id="KW-0349">Heme</keyword>
<dbReference type="FunFam" id="3.10.120.10:FF:000012">
    <property type="entry name" value="Mitochondrial cytochrome b2, putative"/>
    <property type="match status" value="1"/>
</dbReference>
<comment type="cofactor">
    <cofactor evidence="1">
        <name>FMN</name>
        <dbReference type="ChEBI" id="CHEBI:58210"/>
    </cofactor>
</comment>
<dbReference type="PANTHER" id="PTHR10578">
    <property type="entry name" value="S -2-HYDROXY-ACID OXIDASE-RELATED"/>
    <property type="match status" value="1"/>
</dbReference>
<dbReference type="InterPro" id="IPR018506">
    <property type="entry name" value="Cyt_B5_heme-BS"/>
</dbReference>
<evidence type="ECO:0000256" key="13">
    <source>
        <dbReference type="ARBA" id="ARBA00061137"/>
    </source>
</evidence>
<feature type="domain" description="Cytochrome b5 heme-binding" evidence="19">
    <location>
        <begin position="3"/>
        <end position="80"/>
    </location>
</feature>
<comment type="similarity">
    <text evidence="14">In the N-terminal section; belongs to the cytochrome b5 family.</text>
</comment>
<dbReference type="GO" id="GO:0046872">
    <property type="term" value="F:metal ion binding"/>
    <property type="evidence" value="ECO:0007669"/>
    <property type="project" value="UniProtKB-UniRule"/>
</dbReference>
<comment type="similarity">
    <text evidence="17">Belongs to the cytochrome b5 family.</text>
</comment>
<evidence type="ECO:0000256" key="16">
    <source>
        <dbReference type="ARBA" id="ARBA00068515"/>
    </source>
</evidence>
<evidence type="ECO:0000259" key="20">
    <source>
        <dbReference type="PROSITE" id="PS51349"/>
    </source>
</evidence>
<dbReference type="PRINTS" id="PR00363">
    <property type="entry name" value="CYTOCHROMEB5"/>
</dbReference>
<evidence type="ECO:0000256" key="17">
    <source>
        <dbReference type="RuleBase" id="RU362121"/>
    </source>
</evidence>
<evidence type="ECO:0000256" key="3">
    <source>
        <dbReference type="ARBA" id="ARBA00004569"/>
    </source>
</evidence>
<dbReference type="CDD" id="cd02922">
    <property type="entry name" value="FCB2_FMN"/>
    <property type="match status" value="1"/>
</dbReference>
<keyword evidence="10 17" id="KW-0408">Iron</keyword>
<keyword evidence="8 17" id="KW-0479">Metal-binding</keyword>
<dbReference type="InterPro" id="IPR001199">
    <property type="entry name" value="Cyt_B5-like_heme/steroid-bd"/>
</dbReference>
<evidence type="ECO:0000256" key="5">
    <source>
        <dbReference type="ARBA" id="ARBA00022617"/>
    </source>
</evidence>
<evidence type="ECO:0000256" key="2">
    <source>
        <dbReference type="ARBA" id="ARBA00001970"/>
    </source>
</evidence>
<comment type="caution">
    <text evidence="21">The sequence shown here is derived from an EMBL/GenBank/DDBJ whole genome shotgun (WGS) entry which is preliminary data.</text>
</comment>
<keyword evidence="6" id="KW-0285">Flavoprotein</keyword>
<evidence type="ECO:0000256" key="8">
    <source>
        <dbReference type="ARBA" id="ARBA00022723"/>
    </source>
</evidence>
<dbReference type="InterPro" id="IPR013785">
    <property type="entry name" value="Aldolase_TIM"/>
</dbReference>
<evidence type="ECO:0000256" key="10">
    <source>
        <dbReference type="ARBA" id="ARBA00023004"/>
    </source>
</evidence>
<dbReference type="InterPro" id="IPR037396">
    <property type="entry name" value="FMN_HAD"/>
</dbReference>
<dbReference type="Gene3D" id="3.10.120.10">
    <property type="entry name" value="Cytochrome b5-like heme/steroid binding domain"/>
    <property type="match status" value="1"/>
</dbReference>
<dbReference type="EC" id="1.1.2.3" evidence="15"/>
<gene>
    <name evidence="21" type="ORF">B0T10DRAFT_556050</name>
</gene>
<dbReference type="AlphaFoldDB" id="A0A9P9ASX7"/>
<dbReference type="Pfam" id="PF00173">
    <property type="entry name" value="Cyt-b5"/>
    <property type="match status" value="1"/>
</dbReference>
<feature type="domain" description="FMN hydroxy acid dehydrogenase" evidence="20">
    <location>
        <begin position="102"/>
        <end position="465"/>
    </location>
</feature>
<evidence type="ECO:0000313" key="22">
    <source>
        <dbReference type="Proteomes" id="UP000777438"/>
    </source>
</evidence>
<evidence type="ECO:0000256" key="15">
    <source>
        <dbReference type="ARBA" id="ARBA00066458"/>
    </source>
</evidence>
<evidence type="ECO:0000313" key="21">
    <source>
        <dbReference type="EMBL" id="KAH6898757.1"/>
    </source>
</evidence>
<evidence type="ECO:0000256" key="1">
    <source>
        <dbReference type="ARBA" id="ARBA00001917"/>
    </source>
</evidence>
<accession>A0A9P9ASX7</accession>
<dbReference type="FunFam" id="3.20.20.70:FF:000062">
    <property type="entry name" value="Cytochrome b2, mitochondrial, putative"/>
    <property type="match status" value="1"/>
</dbReference>
<dbReference type="SMART" id="SM01117">
    <property type="entry name" value="Cyt-b5"/>
    <property type="match status" value="1"/>
</dbReference>
<evidence type="ECO:0000256" key="18">
    <source>
        <dbReference type="SAM" id="MobiDB-lite"/>
    </source>
</evidence>
<dbReference type="SUPFAM" id="SSF51395">
    <property type="entry name" value="FMN-linked oxidoreductases"/>
    <property type="match status" value="1"/>
</dbReference>
<evidence type="ECO:0000259" key="19">
    <source>
        <dbReference type="PROSITE" id="PS50255"/>
    </source>
</evidence>
<feature type="region of interest" description="Disordered" evidence="18">
    <location>
        <begin position="78"/>
        <end position="101"/>
    </location>
</feature>
<name>A0A9P9ASX7_9HYPO</name>
<protein>
    <recommendedName>
        <fullName evidence="16">L-lactate dehydrogenase (cytochrome)</fullName>
        <ecNumber evidence="15">1.1.2.3</ecNumber>
    </recommendedName>
</protein>
<keyword evidence="9" id="KW-0560">Oxidoreductase</keyword>
<dbReference type="GO" id="GO:0005758">
    <property type="term" value="C:mitochondrial intermembrane space"/>
    <property type="evidence" value="ECO:0007669"/>
    <property type="project" value="UniProtKB-SubCell"/>
</dbReference>
<keyword evidence="11" id="KW-0496">Mitochondrion</keyword>
<comment type="subunit">
    <text evidence="4">Homotetramer.</text>
</comment>
<evidence type="ECO:0000256" key="12">
    <source>
        <dbReference type="ARBA" id="ARBA00052399"/>
    </source>
</evidence>
<evidence type="ECO:0000256" key="7">
    <source>
        <dbReference type="ARBA" id="ARBA00022643"/>
    </source>
</evidence>
<dbReference type="SUPFAM" id="SSF55856">
    <property type="entry name" value="Cytochrome b5-like heme/steroid binding domain"/>
    <property type="match status" value="1"/>
</dbReference>
<evidence type="ECO:0000256" key="11">
    <source>
        <dbReference type="ARBA" id="ARBA00023128"/>
    </source>
</evidence>
<dbReference type="PROSITE" id="PS00191">
    <property type="entry name" value="CYTOCHROME_B5_1"/>
    <property type="match status" value="1"/>
</dbReference>
<evidence type="ECO:0000256" key="6">
    <source>
        <dbReference type="ARBA" id="ARBA00022630"/>
    </source>
</evidence>
<dbReference type="PROSITE" id="PS51349">
    <property type="entry name" value="FMN_HYDROXY_ACID_DH_2"/>
    <property type="match status" value="1"/>
</dbReference>
<sequence length="487" mass="53388">MATNVFDAAEVAKHNTKDSCWVVLYDKVYDVTNFLPEHPGGKKIILKLAGKDATKEYDPVHPPGTLEENLRPEDCLGTINKDTLPKPEETAEVMAKDSDKPPPLGSLMNLDEIEEEATKRISKKAWAYYFSASDDLRSKNFNNLVYQQILLRPRVFVDCTACDLSTTFLGNKVGIPIFVAPAAMARLAHPDGEHGIAKACARFNAMQIVSNNASMTPEQIVEGAGPDQVFGWQLYVQNQREKSEAMLKRIHAKGDHYKFITLTLDAPVPGKRELDEKSNFDFADTSPASGESTPAKGGVGQQLFFGTAADLTWKVTLPWLAKHTDLPIVLKGLQTHEDVYMAAKYAPQVKAVILSNHGGRALDTAPPAIHTLLEVRKYCPEVFDKIEVFVDGGIKRGTDVVKALCLGARGVGIGRGALYGLGAGGQAGVERVLEILEAETATCMRLLGVKNISELSPRFINTRSVERDIFEGDPGLERRGLWSRSKL</sequence>
<evidence type="ECO:0000256" key="4">
    <source>
        <dbReference type="ARBA" id="ARBA00011881"/>
    </source>
</evidence>
<dbReference type="Proteomes" id="UP000777438">
    <property type="component" value="Unassembled WGS sequence"/>
</dbReference>
<dbReference type="PANTHER" id="PTHR10578:SF82">
    <property type="entry name" value="CYTOCHROME B2, PUTATIVE (AFU_ORTHOLOGUE AFUA_1G07200)-RELATED"/>
    <property type="match status" value="1"/>
</dbReference>
<dbReference type="EMBL" id="JAGPYM010000002">
    <property type="protein sequence ID" value="KAH6898757.1"/>
    <property type="molecule type" value="Genomic_DNA"/>
</dbReference>
<keyword evidence="22" id="KW-1185">Reference proteome</keyword>
<dbReference type="Gene3D" id="3.20.20.70">
    <property type="entry name" value="Aldolase class I"/>
    <property type="match status" value="1"/>
</dbReference>
<reference evidence="21 22" key="1">
    <citation type="journal article" date="2021" name="Nat. Commun.">
        <title>Genetic determinants of endophytism in the Arabidopsis root mycobiome.</title>
        <authorList>
            <person name="Mesny F."/>
            <person name="Miyauchi S."/>
            <person name="Thiergart T."/>
            <person name="Pickel B."/>
            <person name="Atanasova L."/>
            <person name="Karlsson M."/>
            <person name="Huettel B."/>
            <person name="Barry K.W."/>
            <person name="Haridas S."/>
            <person name="Chen C."/>
            <person name="Bauer D."/>
            <person name="Andreopoulos W."/>
            <person name="Pangilinan J."/>
            <person name="LaButti K."/>
            <person name="Riley R."/>
            <person name="Lipzen A."/>
            <person name="Clum A."/>
            <person name="Drula E."/>
            <person name="Henrissat B."/>
            <person name="Kohler A."/>
            <person name="Grigoriev I.V."/>
            <person name="Martin F.M."/>
            <person name="Hacquard S."/>
        </authorList>
    </citation>
    <scope>NUCLEOTIDE SEQUENCE [LARGE SCALE GENOMIC DNA]</scope>
    <source>
        <strain evidence="21 22">MPI-CAGE-CH-0241</strain>
    </source>
</reference>
<dbReference type="InterPro" id="IPR036400">
    <property type="entry name" value="Cyt_B5-like_heme/steroid_sf"/>
</dbReference>
<proteinExistence type="inferred from homology"/>
<dbReference type="OrthoDB" id="1925334at2759"/>
<evidence type="ECO:0000256" key="9">
    <source>
        <dbReference type="ARBA" id="ARBA00023002"/>
    </source>
</evidence>
<comment type="subcellular location">
    <subcellularLocation>
        <location evidence="3">Mitochondrion intermembrane space</location>
    </subcellularLocation>
</comment>
<evidence type="ECO:0000256" key="14">
    <source>
        <dbReference type="ARBA" id="ARBA00061589"/>
    </source>
</evidence>
<comment type="cofactor">
    <cofactor evidence="2">
        <name>heme b</name>
        <dbReference type="ChEBI" id="CHEBI:60344"/>
    </cofactor>
</comment>
<feature type="compositionally biased region" description="Basic and acidic residues" evidence="18">
    <location>
        <begin position="83"/>
        <end position="100"/>
    </location>
</feature>
<dbReference type="InterPro" id="IPR000262">
    <property type="entry name" value="FMN-dep_DH"/>
</dbReference>
<dbReference type="InterPro" id="IPR037458">
    <property type="entry name" value="L-MDH/L-LDH_FMN-bd"/>
</dbReference>
<organism evidence="21 22">
    <name type="scientific">Thelonectria olida</name>
    <dbReference type="NCBI Taxonomy" id="1576542"/>
    <lineage>
        <taxon>Eukaryota</taxon>
        <taxon>Fungi</taxon>
        <taxon>Dikarya</taxon>
        <taxon>Ascomycota</taxon>
        <taxon>Pezizomycotina</taxon>
        <taxon>Sordariomycetes</taxon>
        <taxon>Hypocreomycetidae</taxon>
        <taxon>Hypocreales</taxon>
        <taxon>Nectriaceae</taxon>
        <taxon>Thelonectria</taxon>
    </lineage>
</organism>
<dbReference type="PROSITE" id="PS50255">
    <property type="entry name" value="CYTOCHROME_B5_2"/>
    <property type="match status" value="1"/>
</dbReference>
<dbReference type="Pfam" id="PF01070">
    <property type="entry name" value="FMN_dh"/>
    <property type="match status" value="1"/>
</dbReference>
<dbReference type="GO" id="GO:0020037">
    <property type="term" value="F:heme binding"/>
    <property type="evidence" value="ECO:0007669"/>
    <property type="project" value="UniProtKB-UniRule"/>
</dbReference>
<keyword evidence="7" id="KW-0288">FMN</keyword>